<gene>
    <name evidence="8" type="ORF">UFOPK3376_00394</name>
</gene>
<dbReference type="GO" id="GO:0005886">
    <property type="term" value="C:plasma membrane"/>
    <property type="evidence" value="ECO:0007669"/>
    <property type="project" value="UniProtKB-SubCell"/>
</dbReference>
<feature type="transmembrane region" description="Helical" evidence="7">
    <location>
        <begin position="76"/>
        <end position="98"/>
    </location>
</feature>
<dbReference type="AlphaFoldDB" id="A0A6J7D2N6"/>
<keyword evidence="2" id="KW-1003">Cell membrane</keyword>
<proteinExistence type="predicted"/>
<evidence type="ECO:0000256" key="5">
    <source>
        <dbReference type="ARBA" id="ARBA00023136"/>
    </source>
</evidence>
<feature type="transmembrane region" description="Helical" evidence="7">
    <location>
        <begin position="178"/>
        <end position="197"/>
    </location>
</feature>
<dbReference type="Pfam" id="PF03631">
    <property type="entry name" value="Virul_fac_BrkB"/>
    <property type="match status" value="1"/>
</dbReference>
<accession>A0A6J7D2N6</accession>
<evidence type="ECO:0000256" key="2">
    <source>
        <dbReference type="ARBA" id="ARBA00022475"/>
    </source>
</evidence>
<sequence length="325" mass="36040">MTRPRRCPGAGKIDDVTNEQPPETTRACCSPDEATGKTPASTGWRQRRDRFVALRAVSLPTSIVQRFFRIEGIRKAMLMAFNLFISTIPLIIIAFAYLSRLRRRISLSQVFIEQFHLHGQTASVISQAFPSTYNIIKVASIIAIVSFALGGFDVASVFQSTFADAWGVPRLRGWRGPARGAVWFVTVFATFGLSQILQRIPAKNGPAFYLVTVPIVMVMNYLFWLITPRLLLDKPLAWRDLRPGALLGMLASTALWALSQIILPGWFTWYGTGFGGVGIALALLSWTYVVSIVWVVIVVTSAIMWERSAPIDDVVALIDPYTVGT</sequence>
<dbReference type="EMBL" id="CAFBLP010000006">
    <property type="protein sequence ID" value="CAB4863348.1"/>
    <property type="molecule type" value="Genomic_DNA"/>
</dbReference>
<evidence type="ECO:0000313" key="8">
    <source>
        <dbReference type="EMBL" id="CAB4863348.1"/>
    </source>
</evidence>
<keyword evidence="4 7" id="KW-1133">Transmembrane helix</keyword>
<comment type="subcellular location">
    <subcellularLocation>
        <location evidence="1">Cell membrane</location>
        <topology evidence="1">Multi-pass membrane protein</topology>
    </subcellularLocation>
</comment>
<protein>
    <submittedName>
        <fullName evidence="8">Unannotated protein</fullName>
    </submittedName>
</protein>
<dbReference type="InterPro" id="IPR017039">
    <property type="entry name" value="Virul_fac_BrkB"/>
</dbReference>
<name>A0A6J7D2N6_9ZZZZ</name>
<feature type="transmembrane region" description="Helical" evidence="7">
    <location>
        <begin position="135"/>
        <end position="158"/>
    </location>
</feature>
<feature type="transmembrane region" description="Helical" evidence="7">
    <location>
        <begin position="244"/>
        <end position="267"/>
    </location>
</feature>
<keyword evidence="3 7" id="KW-0812">Transmembrane</keyword>
<evidence type="ECO:0000256" key="4">
    <source>
        <dbReference type="ARBA" id="ARBA00022989"/>
    </source>
</evidence>
<evidence type="ECO:0000256" key="3">
    <source>
        <dbReference type="ARBA" id="ARBA00022692"/>
    </source>
</evidence>
<organism evidence="8">
    <name type="scientific">freshwater metagenome</name>
    <dbReference type="NCBI Taxonomy" id="449393"/>
    <lineage>
        <taxon>unclassified sequences</taxon>
        <taxon>metagenomes</taxon>
        <taxon>ecological metagenomes</taxon>
    </lineage>
</organism>
<feature type="region of interest" description="Disordered" evidence="6">
    <location>
        <begin position="1"/>
        <end position="41"/>
    </location>
</feature>
<keyword evidence="5 7" id="KW-0472">Membrane</keyword>
<evidence type="ECO:0000256" key="1">
    <source>
        <dbReference type="ARBA" id="ARBA00004651"/>
    </source>
</evidence>
<evidence type="ECO:0000256" key="6">
    <source>
        <dbReference type="SAM" id="MobiDB-lite"/>
    </source>
</evidence>
<reference evidence="8" key="1">
    <citation type="submission" date="2020-05" db="EMBL/GenBank/DDBJ databases">
        <authorList>
            <person name="Chiriac C."/>
            <person name="Salcher M."/>
            <person name="Ghai R."/>
            <person name="Kavagutti S V."/>
        </authorList>
    </citation>
    <scope>NUCLEOTIDE SEQUENCE</scope>
</reference>
<feature type="transmembrane region" description="Helical" evidence="7">
    <location>
        <begin position="209"/>
        <end position="232"/>
    </location>
</feature>
<feature type="transmembrane region" description="Helical" evidence="7">
    <location>
        <begin position="273"/>
        <end position="299"/>
    </location>
</feature>
<evidence type="ECO:0000256" key="7">
    <source>
        <dbReference type="SAM" id="Phobius"/>
    </source>
</evidence>